<dbReference type="AlphaFoldDB" id="A0A7X6K6R0"/>
<dbReference type="Pfam" id="PF09954">
    <property type="entry name" value="DUF2188"/>
    <property type="match status" value="1"/>
</dbReference>
<evidence type="ECO:0000313" key="1">
    <source>
        <dbReference type="EMBL" id="NKX56259.1"/>
    </source>
</evidence>
<gene>
    <name evidence="1" type="ORF">HGG74_17340</name>
</gene>
<reference evidence="1 2" key="1">
    <citation type="submission" date="2020-04" db="EMBL/GenBank/DDBJ databases">
        <title>Arthrobacter sp. nov.</title>
        <authorList>
            <person name="Liu S."/>
        </authorList>
    </citation>
    <scope>NUCLEOTIDE SEQUENCE [LARGE SCALE GENOMIC DNA]</scope>
    <source>
        <strain evidence="1 2">E918</strain>
    </source>
</reference>
<organism evidence="1 2">
    <name type="scientific">Arthrobacter mobilis</name>
    <dbReference type="NCBI Taxonomy" id="2724944"/>
    <lineage>
        <taxon>Bacteria</taxon>
        <taxon>Bacillati</taxon>
        <taxon>Actinomycetota</taxon>
        <taxon>Actinomycetes</taxon>
        <taxon>Micrococcales</taxon>
        <taxon>Micrococcaceae</taxon>
        <taxon>Arthrobacter</taxon>
    </lineage>
</organism>
<evidence type="ECO:0000313" key="2">
    <source>
        <dbReference type="Proteomes" id="UP000544090"/>
    </source>
</evidence>
<dbReference type="Proteomes" id="UP000544090">
    <property type="component" value="Unassembled WGS sequence"/>
</dbReference>
<accession>A0A7X6K6R0</accession>
<comment type="caution">
    <text evidence="1">The sequence shown here is derived from an EMBL/GenBank/DDBJ whole genome shotgun (WGS) entry which is preliminary data.</text>
</comment>
<name>A0A7X6K6R0_9MICC</name>
<sequence>MPAGTIETYWEDGHWMNRIKGQNKVISSCGSRAVAIELGKRVAKLHGVRHVIRKQGENPGPTYESIPE</sequence>
<protein>
    <submittedName>
        <fullName evidence="1">DUF2188 domain-containing protein</fullName>
    </submittedName>
</protein>
<dbReference type="RefSeq" id="WP_168488396.1">
    <property type="nucleotide sequence ID" value="NZ_JAAZSQ010000021.1"/>
</dbReference>
<proteinExistence type="predicted"/>
<dbReference type="InterPro" id="IPR018691">
    <property type="entry name" value="DUF2188"/>
</dbReference>
<dbReference type="EMBL" id="JAAZSQ010000021">
    <property type="protein sequence ID" value="NKX56259.1"/>
    <property type="molecule type" value="Genomic_DNA"/>
</dbReference>
<keyword evidence="2" id="KW-1185">Reference proteome</keyword>